<proteinExistence type="predicted"/>
<reference evidence="1" key="2">
    <citation type="submission" date="2020-09" db="EMBL/GenBank/DDBJ databases">
        <authorList>
            <person name="Sun Q."/>
            <person name="Zhou Y."/>
        </authorList>
    </citation>
    <scope>NUCLEOTIDE SEQUENCE</scope>
    <source>
        <strain evidence="1">CGMCC 1.15179</strain>
    </source>
</reference>
<gene>
    <name evidence="1" type="ORF">GCM10011571_33870</name>
</gene>
<dbReference type="Proteomes" id="UP000625210">
    <property type="component" value="Unassembled WGS sequence"/>
</dbReference>
<dbReference type="InterPro" id="IPR024562">
    <property type="entry name" value="YqhG"/>
</dbReference>
<evidence type="ECO:0000313" key="2">
    <source>
        <dbReference type="Proteomes" id="UP000625210"/>
    </source>
</evidence>
<keyword evidence="2" id="KW-1185">Reference proteome</keyword>
<dbReference type="EMBL" id="BMHQ01000019">
    <property type="protein sequence ID" value="GGE28963.1"/>
    <property type="molecule type" value="Genomic_DNA"/>
</dbReference>
<dbReference type="Pfam" id="PF11079">
    <property type="entry name" value="YqhG"/>
    <property type="match status" value="1"/>
</dbReference>
<dbReference type="AlphaFoldDB" id="A0A8J2VKV5"/>
<name>A0A8J2VKV5_9BACL</name>
<comment type="caution">
    <text evidence="1">The sequence shown here is derived from an EMBL/GenBank/DDBJ whole genome shotgun (WGS) entry which is preliminary data.</text>
</comment>
<accession>A0A8J2VKV5</accession>
<protein>
    <submittedName>
        <fullName evidence="1">Uncharacterized protein</fullName>
    </submittedName>
</protein>
<organism evidence="1 2">
    <name type="scientific">Marinithermofilum abyssi</name>
    <dbReference type="NCBI Taxonomy" id="1571185"/>
    <lineage>
        <taxon>Bacteria</taxon>
        <taxon>Bacillati</taxon>
        <taxon>Bacillota</taxon>
        <taxon>Bacilli</taxon>
        <taxon>Bacillales</taxon>
        <taxon>Thermoactinomycetaceae</taxon>
        <taxon>Marinithermofilum</taxon>
    </lineage>
</organism>
<reference evidence="1" key="1">
    <citation type="journal article" date="2014" name="Int. J. Syst. Evol. Microbiol.">
        <title>Complete genome sequence of Corynebacterium casei LMG S-19264T (=DSM 44701T), isolated from a smear-ripened cheese.</title>
        <authorList>
            <consortium name="US DOE Joint Genome Institute (JGI-PGF)"/>
            <person name="Walter F."/>
            <person name="Albersmeier A."/>
            <person name="Kalinowski J."/>
            <person name="Ruckert C."/>
        </authorList>
    </citation>
    <scope>NUCLEOTIDE SEQUENCE</scope>
    <source>
        <strain evidence="1">CGMCC 1.15179</strain>
    </source>
</reference>
<dbReference type="RefSeq" id="WP_188649057.1">
    <property type="nucleotide sequence ID" value="NZ_BMHQ01000019.1"/>
</dbReference>
<sequence length="268" mass="31841">MELIQIKEFAERYLTAYGCHILEKNPDFLQARLSVEADKDLVHRPFYWMYVEKMGLEPNPTILTFVFEPDKAPEGARAEHLAYGTPRFSQMLRSAQKNGRFIRLYEEPRTQFRSAGNSHGYEPWLAVNYKISSICDRKKDEILHLGIHLRTGDIREQFYEELLNRRWTPKLPAHRHTVSHAFTIPEAVGELEYFLQGYIEHQDLSWADSAMERLEQELEQIHSFYPEEWRMSDELHAEKKQRIREAVWQYHPRVEVEVVNAGLFYMNP</sequence>
<evidence type="ECO:0000313" key="1">
    <source>
        <dbReference type="EMBL" id="GGE28963.1"/>
    </source>
</evidence>